<evidence type="ECO:0000313" key="3">
    <source>
        <dbReference type="Proteomes" id="UP000694400"/>
    </source>
</evidence>
<evidence type="ECO:0000313" key="2">
    <source>
        <dbReference type="Ensembl" id="ENSAPLP00020013696.1"/>
    </source>
</evidence>
<protein>
    <submittedName>
        <fullName evidence="2">Uncharacterized protein</fullName>
    </submittedName>
</protein>
<reference evidence="2" key="3">
    <citation type="submission" date="2025-09" db="UniProtKB">
        <authorList>
            <consortium name="Ensembl"/>
        </authorList>
    </citation>
    <scope>IDENTIFICATION</scope>
</reference>
<dbReference type="Ensembl" id="ENSAPLT00020014750.1">
    <property type="protein sequence ID" value="ENSAPLP00020013696.1"/>
    <property type="gene ID" value="ENSAPLG00020010014.1"/>
</dbReference>
<reference evidence="2" key="2">
    <citation type="submission" date="2025-08" db="UniProtKB">
        <authorList>
            <consortium name="Ensembl"/>
        </authorList>
    </citation>
    <scope>IDENTIFICATION</scope>
</reference>
<sequence>MGCSSGHNAPIKDPSAAHPEVLGVHVQLVTVKFAQLSKALLDVVQHFLAMGADHGVASDEKNLWVQGASGTTIGHIDLAPEAGDELLLLGCPVHHGAEQKGLLEDASPSLHPVSSVSQTRHPQGQSVPPHAGGKLGLGCAVPSLMPISSACPPGSGKYNINFMSDFTCLVTAWH</sequence>
<name>A0A8B9T0J4_ANAPL</name>
<feature type="compositionally biased region" description="Polar residues" evidence="1">
    <location>
        <begin position="112"/>
        <end position="126"/>
    </location>
</feature>
<accession>A0A8B9T0J4</accession>
<proteinExistence type="predicted"/>
<feature type="region of interest" description="Disordered" evidence="1">
    <location>
        <begin position="107"/>
        <end position="131"/>
    </location>
</feature>
<organism evidence="2 3">
    <name type="scientific">Anas platyrhynchos</name>
    <name type="common">Mallard</name>
    <name type="synonym">Anas boschas</name>
    <dbReference type="NCBI Taxonomy" id="8839"/>
    <lineage>
        <taxon>Eukaryota</taxon>
        <taxon>Metazoa</taxon>
        <taxon>Chordata</taxon>
        <taxon>Craniata</taxon>
        <taxon>Vertebrata</taxon>
        <taxon>Euteleostomi</taxon>
        <taxon>Archelosauria</taxon>
        <taxon>Archosauria</taxon>
        <taxon>Dinosauria</taxon>
        <taxon>Saurischia</taxon>
        <taxon>Theropoda</taxon>
        <taxon>Coelurosauria</taxon>
        <taxon>Aves</taxon>
        <taxon>Neognathae</taxon>
        <taxon>Galloanserae</taxon>
        <taxon>Anseriformes</taxon>
        <taxon>Anatidae</taxon>
        <taxon>Anatinae</taxon>
        <taxon>Anas</taxon>
    </lineage>
</organism>
<dbReference type="Proteomes" id="UP000694400">
    <property type="component" value="Chromosome 1"/>
</dbReference>
<evidence type="ECO:0000256" key="1">
    <source>
        <dbReference type="SAM" id="MobiDB-lite"/>
    </source>
</evidence>
<dbReference type="AlphaFoldDB" id="A0A8B9T0J4"/>
<reference evidence="2" key="1">
    <citation type="submission" date="2019-08" db="EMBL/GenBank/DDBJ databases">
        <title>Three high-quality genomes provides insights into domestication of ducks.</title>
        <authorList>
            <person name="Hou Z.C."/>
            <person name="Zhu F."/>
            <person name="Yin Z.T."/>
            <person name="Zhang F."/>
        </authorList>
    </citation>
    <scope>NUCLEOTIDE SEQUENCE [LARGE SCALE GENOMIC DNA]</scope>
</reference>